<dbReference type="EMBL" id="JAODUO010000222">
    <property type="protein sequence ID" value="KAK2185828.1"/>
    <property type="molecule type" value="Genomic_DNA"/>
</dbReference>
<gene>
    <name evidence="1" type="ORF">NP493_222g07015</name>
</gene>
<accession>A0AAD9P0C9</accession>
<keyword evidence="2" id="KW-1185">Reference proteome</keyword>
<dbReference type="AlphaFoldDB" id="A0AAD9P0C9"/>
<reference evidence="1" key="1">
    <citation type="journal article" date="2023" name="Mol. Biol. Evol.">
        <title>Third-Generation Sequencing Reveals the Adaptive Role of the Epigenome in Three Deep-Sea Polychaetes.</title>
        <authorList>
            <person name="Perez M."/>
            <person name="Aroh O."/>
            <person name="Sun Y."/>
            <person name="Lan Y."/>
            <person name="Juniper S.K."/>
            <person name="Young C.R."/>
            <person name="Angers B."/>
            <person name="Qian P.Y."/>
        </authorList>
    </citation>
    <scope>NUCLEOTIDE SEQUENCE</scope>
    <source>
        <strain evidence="1">R07B-5</strain>
    </source>
</reference>
<comment type="caution">
    <text evidence="1">The sequence shown here is derived from an EMBL/GenBank/DDBJ whole genome shotgun (WGS) entry which is preliminary data.</text>
</comment>
<proteinExistence type="predicted"/>
<dbReference type="Proteomes" id="UP001209878">
    <property type="component" value="Unassembled WGS sequence"/>
</dbReference>
<sequence>MRHSPDRRLINVIPPRGTWDSRRNSTTHIYTGRPKSTWMSTLLRLERLRSVALAHAVDVSPSLTNSATKCLSRPELGAGSRADVLVSPYWSGTSATHVRLELTDTVGVTVASHRHSDSGRTGGSRPV</sequence>
<evidence type="ECO:0000313" key="2">
    <source>
        <dbReference type="Proteomes" id="UP001209878"/>
    </source>
</evidence>
<name>A0AAD9P0C9_RIDPI</name>
<protein>
    <submittedName>
        <fullName evidence="1">Uncharacterized protein</fullName>
    </submittedName>
</protein>
<organism evidence="1 2">
    <name type="scientific">Ridgeia piscesae</name>
    <name type="common">Tubeworm</name>
    <dbReference type="NCBI Taxonomy" id="27915"/>
    <lineage>
        <taxon>Eukaryota</taxon>
        <taxon>Metazoa</taxon>
        <taxon>Spiralia</taxon>
        <taxon>Lophotrochozoa</taxon>
        <taxon>Annelida</taxon>
        <taxon>Polychaeta</taxon>
        <taxon>Sedentaria</taxon>
        <taxon>Canalipalpata</taxon>
        <taxon>Sabellida</taxon>
        <taxon>Siboglinidae</taxon>
        <taxon>Ridgeia</taxon>
    </lineage>
</organism>
<evidence type="ECO:0000313" key="1">
    <source>
        <dbReference type="EMBL" id="KAK2185828.1"/>
    </source>
</evidence>